<sequence length="181" mass="20865">RREQPPTLPVKQHPEPTDCHAAQCPIHQRYRHQERFFSAGTPPPVPRKKLTRTLSLPGIRTPPLPPLSPLSPLRRRPLNFDNLVYMMAPIPDTYIHEETEDLQSSEGSAASAPSFSQLAFDAPDEHLCSLFRNFVDQRLVSELVQRRHLLFLRSMAQRVEDRSLLRAPRRDFSSLQPEDFL</sequence>
<dbReference type="AlphaFoldDB" id="A0A3Q2ZK38"/>
<reference evidence="1" key="2">
    <citation type="submission" date="2025-09" db="UniProtKB">
        <authorList>
            <consortium name="Ensembl"/>
        </authorList>
    </citation>
    <scope>IDENTIFICATION</scope>
</reference>
<evidence type="ECO:0000313" key="1">
    <source>
        <dbReference type="Ensembl" id="ENSKMAP00000004083.1"/>
    </source>
</evidence>
<dbReference type="STRING" id="37003.ENSKMAP00000004083"/>
<evidence type="ECO:0000313" key="2">
    <source>
        <dbReference type="Proteomes" id="UP000264800"/>
    </source>
</evidence>
<evidence type="ECO:0008006" key="3">
    <source>
        <dbReference type="Google" id="ProtNLM"/>
    </source>
</evidence>
<name>A0A3Q2ZK38_KRYMA</name>
<dbReference type="GeneTree" id="ENSGT00610000087460"/>
<organism evidence="1 2">
    <name type="scientific">Kryptolebias marmoratus</name>
    <name type="common">Mangrove killifish</name>
    <name type="synonym">Rivulus marmoratus</name>
    <dbReference type="NCBI Taxonomy" id="37003"/>
    <lineage>
        <taxon>Eukaryota</taxon>
        <taxon>Metazoa</taxon>
        <taxon>Chordata</taxon>
        <taxon>Craniata</taxon>
        <taxon>Vertebrata</taxon>
        <taxon>Euteleostomi</taxon>
        <taxon>Actinopterygii</taxon>
        <taxon>Neopterygii</taxon>
        <taxon>Teleostei</taxon>
        <taxon>Neoteleostei</taxon>
        <taxon>Acanthomorphata</taxon>
        <taxon>Ovalentaria</taxon>
        <taxon>Atherinomorphae</taxon>
        <taxon>Cyprinodontiformes</taxon>
        <taxon>Rivulidae</taxon>
        <taxon>Kryptolebias</taxon>
    </lineage>
</organism>
<reference evidence="1" key="1">
    <citation type="submission" date="2025-08" db="UniProtKB">
        <authorList>
            <consortium name="Ensembl"/>
        </authorList>
    </citation>
    <scope>IDENTIFICATION</scope>
</reference>
<dbReference type="OMA" id="EPTDCNA"/>
<dbReference type="Proteomes" id="UP000264800">
    <property type="component" value="Unplaced"/>
</dbReference>
<protein>
    <recommendedName>
        <fullName evidence="3">PEAK family member 3</fullName>
    </recommendedName>
</protein>
<dbReference type="Ensembl" id="ENSKMAT00000004161.1">
    <property type="protein sequence ID" value="ENSKMAP00000004083.1"/>
    <property type="gene ID" value="ENSKMAG00000003113.1"/>
</dbReference>
<proteinExistence type="predicted"/>
<keyword evidence="2" id="KW-1185">Reference proteome</keyword>
<accession>A0A3Q2ZK38</accession>